<dbReference type="EMBL" id="ADMG01000017">
    <property type="protein sequence ID" value="EKB31707.1"/>
    <property type="molecule type" value="Genomic_DNA"/>
</dbReference>
<dbReference type="InterPro" id="IPR029063">
    <property type="entry name" value="SAM-dependent_MTases_sf"/>
</dbReference>
<dbReference type="GO" id="GO:0031167">
    <property type="term" value="P:rRNA methylation"/>
    <property type="evidence" value="ECO:0007669"/>
    <property type="project" value="InterPro"/>
</dbReference>
<dbReference type="HOGENOM" id="CLU_075826_2_0_4"/>
<keyword evidence="4" id="KW-1185">Reference proteome</keyword>
<dbReference type="PANTHER" id="PTHR43542">
    <property type="entry name" value="METHYLTRANSFERASE"/>
    <property type="match status" value="1"/>
</dbReference>
<dbReference type="Pfam" id="PF03602">
    <property type="entry name" value="Cons_hypoth95"/>
    <property type="match status" value="1"/>
</dbReference>
<dbReference type="Gene3D" id="3.40.50.150">
    <property type="entry name" value="Vaccinia Virus protein VP39"/>
    <property type="match status" value="1"/>
</dbReference>
<dbReference type="PANTHER" id="PTHR43542:SF1">
    <property type="entry name" value="METHYLTRANSFERASE"/>
    <property type="match status" value="1"/>
</dbReference>
<dbReference type="GO" id="GO:0003676">
    <property type="term" value="F:nucleic acid binding"/>
    <property type="evidence" value="ECO:0007669"/>
    <property type="project" value="InterPro"/>
</dbReference>
<protein>
    <submittedName>
        <fullName evidence="3">RsmD family RNA methyltransferase</fullName>
    </submittedName>
</protein>
<dbReference type="SUPFAM" id="SSF53335">
    <property type="entry name" value="S-adenosyl-L-methionine-dependent methyltransferases"/>
    <property type="match status" value="1"/>
</dbReference>
<evidence type="ECO:0000256" key="2">
    <source>
        <dbReference type="ARBA" id="ARBA00022679"/>
    </source>
</evidence>
<keyword evidence="1 3" id="KW-0489">Methyltransferase</keyword>
<dbReference type="OrthoDB" id="9803017at2"/>
<proteinExistence type="predicted"/>
<evidence type="ECO:0000256" key="1">
    <source>
        <dbReference type="ARBA" id="ARBA00022603"/>
    </source>
</evidence>
<dbReference type="PATRIC" id="fig|742823.3.peg.575"/>
<sequence length="230" mass="24785">MAVRKNSRRLGASNSSLATPAPVRGAGSVRIVSGKWKRSVVPVACAEGLRPTSERVRETVFDWLTHLFGTLEGCDALDMFAGSGAMGLEAASRGADYVDWLDIHRQGIAGIRQALTRLSADDHKQARVADAFRFLQDAPRSYDVIFIDPPFSLDMQVKAARAALGALKEEGLLYVESPTELLSDEALESLGVVRVRSGSAGAVRFELLAKAGSGMAGLVRLSKEEKRSRK</sequence>
<comment type="caution">
    <text evidence="3">The sequence shown here is derived from an EMBL/GenBank/DDBJ whole genome shotgun (WGS) entry which is preliminary data.</text>
</comment>
<gene>
    <name evidence="3" type="ORF">HMPREF9465_00575</name>
</gene>
<dbReference type="eggNOG" id="COG0742">
    <property type="taxonomic scope" value="Bacteria"/>
</dbReference>
<keyword evidence="2 3" id="KW-0808">Transferase</keyword>
<dbReference type="PROSITE" id="PS00092">
    <property type="entry name" value="N6_MTASE"/>
    <property type="match status" value="1"/>
</dbReference>
<evidence type="ECO:0000313" key="3">
    <source>
        <dbReference type="EMBL" id="EKB31707.1"/>
    </source>
</evidence>
<dbReference type="InterPro" id="IPR002052">
    <property type="entry name" value="DNA_methylase_N6_adenine_CS"/>
</dbReference>
<evidence type="ECO:0000313" key="4">
    <source>
        <dbReference type="Proteomes" id="UP000005835"/>
    </source>
</evidence>
<dbReference type="STRING" id="742823.HMPREF9465_00575"/>
<dbReference type="CDD" id="cd02440">
    <property type="entry name" value="AdoMet_MTases"/>
    <property type="match status" value="1"/>
</dbReference>
<name>K1JVJ2_9BURK</name>
<reference evidence="3 4" key="1">
    <citation type="submission" date="2012-05" db="EMBL/GenBank/DDBJ databases">
        <title>The Genome Sequence of Sutterella wadsworthensis 2_1_59BFAA.</title>
        <authorList>
            <consortium name="The Broad Institute Genome Sequencing Platform"/>
            <person name="Earl A."/>
            <person name="Ward D."/>
            <person name="Feldgarden M."/>
            <person name="Gevers D."/>
            <person name="Daigneault M."/>
            <person name="Strauss J."/>
            <person name="Allen-Vercoe E."/>
            <person name="Walker B."/>
            <person name="Young S.K."/>
            <person name="Zeng Q."/>
            <person name="Gargeya S."/>
            <person name="Fitzgerald M."/>
            <person name="Haas B."/>
            <person name="Abouelleil A."/>
            <person name="Alvarado L."/>
            <person name="Arachchi H.M."/>
            <person name="Berlin A.M."/>
            <person name="Chapman S.B."/>
            <person name="Goldberg J."/>
            <person name="Griggs A."/>
            <person name="Gujja S."/>
            <person name="Hansen M."/>
            <person name="Howarth C."/>
            <person name="Imamovic A."/>
            <person name="Larimer J."/>
            <person name="McCowen C."/>
            <person name="Montmayeur A."/>
            <person name="Murphy C."/>
            <person name="Neiman D."/>
            <person name="Pearson M."/>
            <person name="Priest M."/>
            <person name="Roberts A."/>
            <person name="Saif S."/>
            <person name="Shea T."/>
            <person name="Sisk P."/>
            <person name="Sykes S."/>
            <person name="Wortman J."/>
            <person name="Nusbaum C."/>
            <person name="Birren B."/>
        </authorList>
    </citation>
    <scope>NUCLEOTIDE SEQUENCE [LARGE SCALE GENOMIC DNA]</scope>
    <source>
        <strain evidence="3 4">2_1_59BFAA</strain>
    </source>
</reference>
<dbReference type="AlphaFoldDB" id="K1JVJ2"/>
<organism evidence="3 4">
    <name type="scientific">Sutterella wadsworthensis 2_1_59BFAA</name>
    <dbReference type="NCBI Taxonomy" id="742823"/>
    <lineage>
        <taxon>Bacteria</taxon>
        <taxon>Pseudomonadati</taxon>
        <taxon>Pseudomonadota</taxon>
        <taxon>Betaproteobacteria</taxon>
        <taxon>Burkholderiales</taxon>
        <taxon>Sutterellaceae</taxon>
        <taxon>Sutterella</taxon>
    </lineage>
</organism>
<dbReference type="Proteomes" id="UP000005835">
    <property type="component" value="Unassembled WGS sequence"/>
</dbReference>
<dbReference type="InterPro" id="IPR004398">
    <property type="entry name" value="RNA_MeTrfase_RsmD"/>
</dbReference>
<dbReference type="GO" id="GO:0008168">
    <property type="term" value="F:methyltransferase activity"/>
    <property type="evidence" value="ECO:0007669"/>
    <property type="project" value="UniProtKB-KW"/>
</dbReference>
<accession>K1JVJ2</accession>